<protein>
    <recommendedName>
        <fullName evidence="3">Glutamine synthetase</fullName>
    </recommendedName>
</protein>
<comment type="caution">
    <text evidence="1">The sequence shown here is derived from an EMBL/GenBank/DDBJ whole genome shotgun (WGS) entry which is preliminary data.</text>
</comment>
<reference evidence="2" key="1">
    <citation type="journal article" date="2019" name="Int. J. Syst. Evol. Microbiol.">
        <title>The Global Catalogue of Microorganisms (GCM) 10K type strain sequencing project: providing services to taxonomists for standard genome sequencing and annotation.</title>
        <authorList>
            <consortium name="The Broad Institute Genomics Platform"/>
            <consortium name="The Broad Institute Genome Sequencing Center for Infectious Disease"/>
            <person name="Wu L."/>
            <person name="Ma J."/>
        </authorList>
    </citation>
    <scope>NUCLEOTIDE SEQUENCE [LARGE SCALE GENOMIC DNA]</scope>
    <source>
        <strain evidence="2">JCM 17017</strain>
    </source>
</reference>
<accession>A0ABP7J8H6</accession>
<evidence type="ECO:0000313" key="2">
    <source>
        <dbReference type="Proteomes" id="UP001501624"/>
    </source>
</evidence>
<evidence type="ECO:0008006" key="3">
    <source>
        <dbReference type="Google" id="ProtNLM"/>
    </source>
</evidence>
<keyword evidence="2" id="KW-1185">Reference proteome</keyword>
<dbReference type="EMBL" id="BAABCM010000011">
    <property type="protein sequence ID" value="GAA3837677.1"/>
    <property type="molecule type" value="Genomic_DNA"/>
</dbReference>
<evidence type="ECO:0000313" key="1">
    <source>
        <dbReference type="EMBL" id="GAA3837677.1"/>
    </source>
</evidence>
<dbReference type="RefSeq" id="WP_237335479.1">
    <property type="nucleotide sequence ID" value="NZ_BAABCM010000011.1"/>
</dbReference>
<dbReference type="Gene3D" id="3.10.20.70">
    <property type="entry name" value="Glutamine synthetase, N-terminal domain"/>
    <property type="match status" value="1"/>
</dbReference>
<dbReference type="InterPro" id="IPR036651">
    <property type="entry name" value="Gln_synt_N_sf"/>
</dbReference>
<organism evidence="1 2">
    <name type="scientific">Amycolatopsis tucumanensis</name>
    <dbReference type="NCBI Taxonomy" id="401106"/>
    <lineage>
        <taxon>Bacteria</taxon>
        <taxon>Bacillati</taxon>
        <taxon>Actinomycetota</taxon>
        <taxon>Actinomycetes</taxon>
        <taxon>Pseudonocardiales</taxon>
        <taxon>Pseudonocardiaceae</taxon>
        <taxon>Amycolatopsis</taxon>
    </lineage>
</organism>
<dbReference type="Proteomes" id="UP001501624">
    <property type="component" value="Unassembled WGS sequence"/>
</dbReference>
<proteinExistence type="predicted"/>
<name>A0ABP7J8H6_9PSEU</name>
<sequence>MSKDVRATVAELADQGVVGITVAWADNNGITRSRTVPPRGLPSAVRAGIGVTPLFAVFDSHDAITFGHKGLGTPPGDVRLVPEADRIVRLSGQSGFAWAPGRLVAADGSDWPYDPRGVLAGGRRR</sequence>
<gene>
    <name evidence="1" type="ORF">GCM10022380_64760</name>
</gene>